<dbReference type="Pfam" id="PF00353">
    <property type="entry name" value="HemolysinCabind"/>
    <property type="match status" value="1"/>
</dbReference>
<dbReference type="InterPro" id="IPR011049">
    <property type="entry name" value="Serralysin-like_metalloprot_C"/>
</dbReference>
<comment type="caution">
    <text evidence="1">The sequence shown here is derived from an EMBL/GenBank/DDBJ whole genome shotgun (WGS) entry which is preliminary data.</text>
</comment>
<reference evidence="1" key="2">
    <citation type="submission" date="2023-07" db="EMBL/GenBank/DDBJ databases">
        <authorList>
            <person name="Shen H."/>
        </authorList>
    </citation>
    <scope>NUCLEOTIDE SEQUENCE</scope>
    <source>
        <strain evidence="1">TNR-22</strain>
    </source>
</reference>
<dbReference type="EMBL" id="JAUOZU010000025">
    <property type="protein sequence ID" value="MDO6967012.1"/>
    <property type="molecule type" value="Genomic_DNA"/>
</dbReference>
<reference evidence="1" key="1">
    <citation type="journal article" date="2015" name="Int. J. Syst. Evol. Microbiol.">
        <title>Rhizobium alvei sp. nov., isolated from a freshwater river.</title>
        <authorList>
            <person name="Sheu S.Y."/>
            <person name="Huang H.W."/>
            <person name="Young C.C."/>
            <person name="Chen W.M."/>
        </authorList>
    </citation>
    <scope>NUCLEOTIDE SEQUENCE</scope>
    <source>
        <strain evidence="1">TNR-22</strain>
    </source>
</reference>
<gene>
    <name evidence="1" type="ORF">Q4481_23905</name>
</gene>
<sequence length="113" mass="12299">MLGKLISKADEFVFTTRKDDFSFGGDGNDVFFTFSGVDLLYGSAGRDVFLVSSKDTVYLNGGAGYDVAFLDRDLGWTVHRDGKHVTAQAEGSGNAVEMDGVEKVRLVDFDLMV</sequence>
<protein>
    <submittedName>
        <fullName evidence="1">Uncharacterized protein</fullName>
    </submittedName>
</protein>
<evidence type="ECO:0000313" key="1">
    <source>
        <dbReference type="EMBL" id="MDO6967012.1"/>
    </source>
</evidence>
<dbReference type="SUPFAM" id="SSF51120">
    <property type="entry name" value="beta-Roll"/>
    <property type="match status" value="1"/>
</dbReference>
<name>A0ABT8YUR5_9HYPH</name>
<proteinExistence type="predicted"/>
<evidence type="ECO:0000313" key="2">
    <source>
        <dbReference type="Proteomes" id="UP001174932"/>
    </source>
</evidence>
<dbReference type="Gene3D" id="2.150.10.10">
    <property type="entry name" value="Serralysin-like metalloprotease, C-terminal"/>
    <property type="match status" value="1"/>
</dbReference>
<accession>A0ABT8YUR5</accession>
<dbReference type="RefSeq" id="WP_304378942.1">
    <property type="nucleotide sequence ID" value="NZ_JAUOZU010000025.1"/>
</dbReference>
<dbReference type="InterPro" id="IPR001343">
    <property type="entry name" value="Hemolysn_Ca-bd"/>
</dbReference>
<keyword evidence="2" id="KW-1185">Reference proteome</keyword>
<dbReference type="Proteomes" id="UP001174932">
    <property type="component" value="Unassembled WGS sequence"/>
</dbReference>
<organism evidence="1 2">
    <name type="scientific">Rhizobium alvei</name>
    <dbReference type="NCBI Taxonomy" id="1132659"/>
    <lineage>
        <taxon>Bacteria</taxon>
        <taxon>Pseudomonadati</taxon>
        <taxon>Pseudomonadota</taxon>
        <taxon>Alphaproteobacteria</taxon>
        <taxon>Hyphomicrobiales</taxon>
        <taxon>Rhizobiaceae</taxon>
        <taxon>Rhizobium/Agrobacterium group</taxon>
        <taxon>Rhizobium</taxon>
    </lineage>
</organism>